<keyword evidence="2" id="KW-1185">Reference proteome</keyword>
<proteinExistence type="predicted"/>
<comment type="caution">
    <text evidence="1">The sequence shown here is derived from an EMBL/GenBank/DDBJ whole genome shotgun (WGS) entry which is preliminary data.</text>
</comment>
<dbReference type="AlphaFoldDB" id="A0AA36GMB6"/>
<gene>
    <name evidence="1" type="ORF">CYNAS_LOCUS6712</name>
</gene>
<dbReference type="EMBL" id="CATQJL010000112">
    <property type="protein sequence ID" value="CAJ0594729.1"/>
    <property type="molecule type" value="Genomic_DNA"/>
</dbReference>
<reference evidence="1" key="1">
    <citation type="submission" date="2023-07" db="EMBL/GenBank/DDBJ databases">
        <authorList>
            <consortium name="CYATHOMIX"/>
        </authorList>
    </citation>
    <scope>NUCLEOTIDE SEQUENCE</scope>
    <source>
        <strain evidence="1">N/A</strain>
    </source>
</reference>
<name>A0AA36GMB6_CYLNA</name>
<accession>A0AA36GMB6</accession>
<organism evidence="1 2">
    <name type="scientific">Cylicocyclus nassatus</name>
    <name type="common">Nematode worm</name>
    <dbReference type="NCBI Taxonomy" id="53992"/>
    <lineage>
        <taxon>Eukaryota</taxon>
        <taxon>Metazoa</taxon>
        <taxon>Ecdysozoa</taxon>
        <taxon>Nematoda</taxon>
        <taxon>Chromadorea</taxon>
        <taxon>Rhabditida</taxon>
        <taxon>Rhabditina</taxon>
        <taxon>Rhabditomorpha</taxon>
        <taxon>Strongyloidea</taxon>
        <taxon>Strongylidae</taxon>
        <taxon>Cylicocyclus</taxon>
    </lineage>
</organism>
<evidence type="ECO:0000313" key="2">
    <source>
        <dbReference type="Proteomes" id="UP001176961"/>
    </source>
</evidence>
<evidence type="ECO:0000313" key="1">
    <source>
        <dbReference type="EMBL" id="CAJ0594729.1"/>
    </source>
</evidence>
<dbReference type="Proteomes" id="UP001176961">
    <property type="component" value="Unassembled WGS sequence"/>
</dbReference>
<protein>
    <submittedName>
        <fullName evidence="1">Uncharacterized protein</fullName>
    </submittedName>
</protein>
<sequence length="82" mass="8787">MLGSLESFNYGIQISLCINNAFTSLDASEDIVKESEAAESQIFSSMLTSKSMQMSRKQLIGSLENGPIILSSTVVQPELGLG</sequence>